<dbReference type="PANTHER" id="PTHR43600:SF4">
    <property type="entry name" value="CYTOSOLIC NIFE-HYDROGENASE, ALPHA SUBUNIT"/>
    <property type="match status" value="1"/>
</dbReference>
<dbReference type="Gene3D" id="1.10.645.10">
    <property type="entry name" value="Cytochrome-c3 Hydrogenase, chain B"/>
    <property type="match status" value="1"/>
</dbReference>
<keyword evidence="2" id="KW-0533">Nickel</keyword>
<sequence>MTKENRTIKVAYLARVEGEGGLVVRIKGDRVERAEVRIFEPPRFFAAFLRGRRYSEAPDLTARICGICPVAYQMSAVQAMEAALGVEIPSPLARLRRLLYLGEWLSSHALHVFFLHAPDFLGYQDAMAMARDHGNMVKMGLELKKAGNALFACLGGREVHPVNVRVGGFYRAPTKGELLPLLEPLQKARTAAAQTVRWTAALPFPDFEQDYEFVALSHPEEYAITRGRLKSSRGLDIPIRDYEAHFREEQAPYSHALQSVRKDGGAYFVGPLARFNLNFGQLAPIAQEAAQKAGLTLPCRNPFKSIVVRAVEMLHAVEEAVSLIEAYEEPDTPTAAVEIKAGVGHGCTEAPRGILFHRYRLDREGLIEEARIVPPTSQNQKSMEADLAQFAGRFLDLSDKDLTWRLEQALRNYDPCISCATHGLRVRVERG</sequence>
<feature type="binding site" evidence="2">
    <location>
        <position position="68"/>
    </location>
    <ligand>
        <name>Ni(2+)</name>
        <dbReference type="ChEBI" id="CHEBI:49786"/>
    </ligand>
</feature>
<gene>
    <name evidence="3" type="ORF">ENW96_12640</name>
</gene>
<keyword evidence="1" id="KW-0560">Oxidoreductase</keyword>
<dbReference type="PANTHER" id="PTHR43600">
    <property type="entry name" value="COENZYME F420 HYDROGENASE, SUBUNIT ALPHA"/>
    <property type="match status" value="1"/>
</dbReference>
<dbReference type="InterPro" id="IPR018194">
    <property type="entry name" value="Ni-dep_hyd_lsu_Ni_BS"/>
</dbReference>
<feature type="binding site" evidence="2">
    <location>
        <position position="416"/>
    </location>
    <ligand>
        <name>Ni(2+)</name>
        <dbReference type="ChEBI" id="CHEBI:49786"/>
    </ligand>
</feature>
<keyword evidence="2" id="KW-0408">Iron</keyword>
<dbReference type="Pfam" id="PF00374">
    <property type="entry name" value="NiFeSe_Hases"/>
    <property type="match status" value="2"/>
</dbReference>
<feature type="binding site" evidence="2">
    <location>
        <position position="65"/>
    </location>
    <ligand>
        <name>Ni(2+)</name>
        <dbReference type="ChEBI" id="CHEBI:49786"/>
    </ligand>
</feature>
<evidence type="ECO:0000256" key="2">
    <source>
        <dbReference type="PIRSR" id="PIRSR601501-1"/>
    </source>
</evidence>
<dbReference type="InterPro" id="IPR029014">
    <property type="entry name" value="NiFe-Hase_large"/>
</dbReference>
<feature type="binding site" evidence="2">
    <location>
        <position position="419"/>
    </location>
    <ligand>
        <name>Fe cation</name>
        <dbReference type="ChEBI" id="CHEBI:24875"/>
    </ligand>
</feature>
<protein>
    <submittedName>
        <fullName evidence="3">Ni/Fe hydrogenase subunit alpha</fullName>
    </submittedName>
</protein>
<dbReference type="SUPFAM" id="SSF56762">
    <property type="entry name" value="HydB/Nqo4-like"/>
    <property type="match status" value="1"/>
</dbReference>
<dbReference type="EMBL" id="DTMF01000307">
    <property type="protein sequence ID" value="HGF35205.1"/>
    <property type="molecule type" value="Genomic_DNA"/>
</dbReference>
<proteinExistence type="predicted"/>
<keyword evidence="2" id="KW-0479">Metal-binding</keyword>
<reference evidence="3" key="1">
    <citation type="journal article" date="2020" name="mSystems">
        <title>Genome- and Community-Level Interaction Insights into Carbon Utilization and Element Cycling Functions of Hydrothermarchaeota in Hydrothermal Sediment.</title>
        <authorList>
            <person name="Zhou Z."/>
            <person name="Liu Y."/>
            <person name="Xu W."/>
            <person name="Pan J."/>
            <person name="Luo Z.H."/>
            <person name="Li M."/>
        </authorList>
    </citation>
    <scope>NUCLEOTIDE SEQUENCE [LARGE SCALE GENOMIC DNA]</scope>
    <source>
        <strain evidence="3">SpSt-897</strain>
    </source>
</reference>
<dbReference type="AlphaFoldDB" id="A0A7C3Z3K3"/>
<organism evidence="3">
    <name type="scientific">Desulfobacca acetoxidans</name>
    <dbReference type="NCBI Taxonomy" id="60893"/>
    <lineage>
        <taxon>Bacteria</taxon>
        <taxon>Pseudomonadati</taxon>
        <taxon>Thermodesulfobacteriota</taxon>
        <taxon>Desulfobaccia</taxon>
        <taxon>Desulfobaccales</taxon>
        <taxon>Desulfobaccaceae</taxon>
        <taxon>Desulfobacca</taxon>
    </lineage>
</organism>
<dbReference type="GO" id="GO:0008901">
    <property type="term" value="F:ferredoxin hydrogenase activity"/>
    <property type="evidence" value="ECO:0007669"/>
    <property type="project" value="InterPro"/>
</dbReference>
<comment type="caution">
    <text evidence="3">The sequence shown here is derived from an EMBL/GenBank/DDBJ whole genome shotgun (WGS) entry which is preliminary data.</text>
</comment>
<accession>A0A7C3Z3K3</accession>
<name>A0A7C3Z3K3_9BACT</name>
<evidence type="ECO:0000256" key="1">
    <source>
        <dbReference type="ARBA" id="ARBA00023002"/>
    </source>
</evidence>
<dbReference type="GO" id="GO:0016151">
    <property type="term" value="F:nickel cation binding"/>
    <property type="evidence" value="ECO:0007669"/>
    <property type="project" value="InterPro"/>
</dbReference>
<dbReference type="PROSITE" id="PS00508">
    <property type="entry name" value="NI_HGENASE_L_2"/>
    <property type="match status" value="1"/>
</dbReference>
<comment type="cofactor">
    <cofactor evidence="2">
        <name>Ni(2+)</name>
        <dbReference type="ChEBI" id="CHEBI:49786"/>
    </cofactor>
</comment>
<evidence type="ECO:0000313" key="3">
    <source>
        <dbReference type="EMBL" id="HGF35205.1"/>
    </source>
</evidence>
<dbReference type="InterPro" id="IPR001501">
    <property type="entry name" value="Ni-dep_hyd_lsu"/>
</dbReference>
<keyword evidence="2" id="KW-0460">Magnesium</keyword>
<feature type="binding site" evidence="2">
    <location>
        <position position="68"/>
    </location>
    <ligand>
        <name>Fe cation</name>
        <dbReference type="ChEBI" id="CHEBI:24875"/>
    </ligand>
</feature>
<feature type="binding site" evidence="2">
    <location>
        <position position="372"/>
    </location>
    <ligand>
        <name>Mg(2+)</name>
        <dbReference type="ChEBI" id="CHEBI:18420"/>
    </ligand>
</feature>
<feature type="binding site" evidence="2">
    <location>
        <position position="422"/>
    </location>
    <ligand>
        <name>Mg(2+)</name>
        <dbReference type="ChEBI" id="CHEBI:18420"/>
    </ligand>
</feature>
<comment type="cofactor">
    <cofactor evidence="2">
        <name>Fe cation</name>
        <dbReference type="ChEBI" id="CHEBI:24875"/>
    </cofactor>
</comment>